<proteinExistence type="predicted"/>
<dbReference type="EMBL" id="MAVT02000073">
    <property type="protein sequence ID" value="POS80038.1"/>
    <property type="molecule type" value="Genomic_DNA"/>
</dbReference>
<sequence>MAAQPRRQCSFGRPPITRHTPVSAVLQPTGCSNSPAPSLNPPPGLQAFALSVLSRPKTSEAGCLASGEPVIKPCYNSTDPIAGASQQGRMVTEPGLSQSRQSPAGAGQLVMSKSGMLISAPSAPSANGSAATIFGTSDPKLASRNFTGVNSAQAHLGSLVTMSTYPSRLVGYPPPSQCGGGLSRDTASRAGPSHHSQARPSTHKQAIHARCRFVGGKYKNLFEAPAIPSGWNKEQGGHAAQCSSHARRRSRTRAVQASHGPSVGAPKDSLKVHNGSVRAGGGIGPWALAGDEEFTQAEIPVPMRKTVTLPPAHSAAPSGRRVKCALCITPQPVQEPPSISGSFLDLLVMMSIVALQLFFSKTGPRRGRFLHPSLSASRCGDLAKTPPDLFWQVFLHQEGLAFITTLIFRTCEIVDLGTLPVACSLTGW</sequence>
<feature type="region of interest" description="Disordered" evidence="1">
    <location>
        <begin position="232"/>
        <end position="271"/>
    </location>
</feature>
<reference evidence="2" key="1">
    <citation type="submission" date="2017-09" db="EMBL/GenBank/DDBJ databases">
        <title>Polyketide synthases of a Diaporthe helianthi virulent isolate.</title>
        <authorList>
            <person name="Baroncelli R."/>
        </authorList>
    </citation>
    <scope>NUCLEOTIDE SEQUENCE [LARGE SCALE GENOMIC DNA]</scope>
    <source>
        <strain evidence="2">7/96</strain>
    </source>
</reference>
<keyword evidence="3" id="KW-1185">Reference proteome</keyword>
<evidence type="ECO:0000256" key="1">
    <source>
        <dbReference type="SAM" id="MobiDB-lite"/>
    </source>
</evidence>
<comment type="caution">
    <text evidence="2">The sequence shown here is derived from an EMBL/GenBank/DDBJ whole genome shotgun (WGS) entry which is preliminary data.</text>
</comment>
<protein>
    <submittedName>
        <fullName evidence="2">Uncharacterized protein</fullName>
    </submittedName>
</protein>
<dbReference type="AlphaFoldDB" id="A0A2P5IC33"/>
<gene>
    <name evidence="2" type="ORF">DHEL01_v201556</name>
</gene>
<accession>A0A2P5IC33</accession>
<evidence type="ECO:0000313" key="2">
    <source>
        <dbReference type="EMBL" id="POS80038.1"/>
    </source>
</evidence>
<dbReference type="InParanoid" id="A0A2P5IC33"/>
<evidence type="ECO:0000313" key="3">
    <source>
        <dbReference type="Proteomes" id="UP000094444"/>
    </source>
</evidence>
<organism evidence="2 3">
    <name type="scientific">Diaporthe helianthi</name>
    <dbReference type="NCBI Taxonomy" id="158607"/>
    <lineage>
        <taxon>Eukaryota</taxon>
        <taxon>Fungi</taxon>
        <taxon>Dikarya</taxon>
        <taxon>Ascomycota</taxon>
        <taxon>Pezizomycotina</taxon>
        <taxon>Sordariomycetes</taxon>
        <taxon>Sordariomycetidae</taxon>
        <taxon>Diaporthales</taxon>
        <taxon>Diaporthaceae</taxon>
        <taxon>Diaporthe</taxon>
    </lineage>
</organism>
<feature type="region of interest" description="Disordered" evidence="1">
    <location>
        <begin position="171"/>
        <end position="206"/>
    </location>
</feature>
<dbReference type="OrthoDB" id="10666673at2759"/>
<feature type="region of interest" description="Disordered" evidence="1">
    <location>
        <begin position="1"/>
        <end position="39"/>
    </location>
</feature>
<name>A0A2P5IC33_DIAHE</name>
<dbReference type="Proteomes" id="UP000094444">
    <property type="component" value="Unassembled WGS sequence"/>
</dbReference>